<sequence length="70" mass="7829">MDQLGVSIEDKNLCGQLEEAETNVDQDTNHVGYVRQAFEGASQTIFTNILENGLLKKCMRYDEDKACISS</sequence>
<comment type="caution">
    <text evidence="1">The sequence shown here is derived from an EMBL/GenBank/DDBJ whole genome shotgun (WGS) entry which is preliminary data.</text>
</comment>
<dbReference type="Proteomes" id="UP001314170">
    <property type="component" value="Unassembled WGS sequence"/>
</dbReference>
<dbReference type="AlphaFoldDB" id="A0AAV1RTM7"/>
<organism evidence="1 2">
    <name type="scientific">Dovyalis caffra</name>
    <dbReference type="NCBI Taxonomy" id="77055"/>
    <lineage>
        <taxon>Eukaryota</taxon>
        <taxon>Viridiplantae</taxon>
        <taxon>Streptophyta</taxon>
        <taxon>Embryophyta</taxon>
        <taxon>Tracheophyta</taxon>
        <taxon>Spermatophyta</taxon>
        <taxon>Magnoliopsida</taxon>
        <taxon>eudicotyledons</taxon>
        <taxon>Gunneridae</taxon>
        <taxon>Pentapetalae</taxon>
        <taxon>rosids</taxon>
        <taxon>fabids</taxon>
        <taxon>Malpighiales</taxon>
        <taxon>Salicaceae</taxon>
        <taxon>Flacourtieae</taxon>
        <taxon>Dovyalis</taxon>
    </lineage>
</organism>
<name>A0AAV1RTM7_9ROSI</name>
<accession>A0AAV1RTM7</accession>
<protein>
    <submittedName>
        <fullName evidence="1">Uncharacterized protein</fullName>
    </submittedName>
</protein>
<proteinExistence type="predicted"/>
<evidence type="ECO:0000313" key="2">
    <source>
        <dbReference type="Proteomes" id="UP001314170"/>
    </source>
</evidence>
<dbReference type="EMBL" id="CAWUPB010001159">
    <property type="protein sequence ID" value="CAK7340054.1"/>
    <property type="molecule type" value="Genomic_DNA"/>
</dbReference>
<evidence type="ECO:0000313" key="1">
    <source>
        <dbReference type="EMBL" id="CAK7340054.1"/>
    </source>
</evidence>
<keyword evidence="2" id="KW-1185">Reference proteome</keyword>
<gene>
    <name evidence="1" type="ORF">DCAF_LOCUS15134</name>
</gene>
<reference evidence="1 2" key="1">
    <citation type="submission" date="2024-01" db="EMBL/GenBank/DDBJ databases">
        <authorList>
            <person name="Waweru B."/>
        </authorList>
    </citation>
    <scope>NUCLEOTIDE SEQUENCE [LARGE SCALE GENOMIC DNA]</scope>
</reference>